<protein>
    <submittedName>
        <fullName evidence="4">Decarbamoylnovobiocin carbamoyltransferase</fullName>
        <ecNumber evidence="4">2.1.3.12</ecNumber>
    </submittedName>
</protein>
<evidence type="ECO:0000313" key="5">
    <source>
        <dbReference type="Proteomes" id="UP000320672"/>
    </source>
</evidence>
<dbReference type="Pfam" id="PF16861">
    <property type="entry name" value="Carbam_trans_C"/>
    <property type="match status" value="1"/>
</dbReference>
<dbReference type="AlphaFoldDB" id="A0A517MEM4"/>
<dbReference type="EMBL" id="CP036262">
    <property type="protein sequence ID" value="QDS93340.1"/>
    <property type="molecule type" value="Genomic_DNA"/>
</dbReference>
<dbReference type="InterPro" id="IPR003696">
    <property type="entry name" value="Carbtransf_dom"/>
</dbReference>
<name>A0A517MEM4_9BACT</name>
<sequence>MTSILGISAYYHDAAAALIVDGEMVAAAQQERFSRLKHDASFPTQAVQHCLQQANLDASDLDYVAFYEKPLAKFERLLETYLAVTPAGYRSFRTAIPQWLRQKLHLQREIRTGLQHQYKKRIGFVRHHVSHASSAFYPSPFEEAAILTIDGVGEWDTACYGTGRGNRIELQQALRFPHSLGLLYSAFTFFTGFEVNGGEYKLMGLAPYGQPHYYDRILKHLIDLKPDGSFRMDMQYFHYCRGLTMTNKRFASLFDGPPRNPNSEITQREKDLASSIQKVTEEVVLRMAAHVQNQTQMSNLVLAGGVALNSVANGRLVREGPFDNVWIQPAAGDSGGALGSAMYVWHQLLEKPRTVAIPDGQHGSLLGPGFTEQEIENCLQADQVEYDVCDNEQDLCRRVARLIDTGKVVGWFQGRMEFGPRALGNRSILADARSPDMQARLNKKTKSRESFRPFAPIVLQEKAADYFDLSEMQDSPYMLLVTSVRQNHASLPAITHVDGSARIQTVTQDSNPRLHRLLTCFEAITGTPVLVNTSFNVRDEPIVCSPADALRCFQRTDIDVLAIGNCIVQKVGDRCKP</sequence>
<dbReference type="Gene3D" id="3.30.420.40">
    <property type="match status" value="2"/>
</dbReference>
<dbReference type="Proteomes" id="UP000320672">
    <property type="component" value="Chromosome"/>
</dbReference>
<dbReference type="Pfam" id="PF02543">
    <property type="entry name" value="Carbam_trans_N"/>
    <property type="match status" value="1"/>
</dbReference>
<dbReference type="GO" id="GO:0016740">
    <property type="term" value="F:transferase activity"/>
    <property type="evidence" value="ECO:0007669"/>
    <property type="project" value="UniProtKB-KW"/>
</dbReference>
<dbReference type="RefSeq" id="WP_145351524.1">
    <property type="nucleotide sequence ID" value="NZ_CP036262.1"/>
</dbReference>
<dbReference type="Gene3D" id="3.90.870.20">
    <property type="entry name" value="Carbamoyltransferase, C-terminal domain"/>
    <property type="match status" value="1"/>
</dbReference>
<dbReference type="SUPFAM" id="SSF53067">
    <property type="entry name" value="Actin-like ATPase domain"/>
    <property type="match status" value="1"/>
</dbReference>
<evidence type="ECO:0000259" key="3">
    <source>
        <dbReference type="Pfam" id="PF16861"/>
    </source>
</evidence>
<dbReference type="KEGG" id="rml:FF011L_21030"/>
<dbReference type="CDD" id="cd24098">
    <property type="entry name" value="ASKHA_NBD_TobZ_N"/>
    <property type="match status" value="1"/>
</dbReference>
<dbReference type="EC" id="2.1.3.12" evidence="4"/>
<feature type="domain" description="Carbamoyltransferase" evidence="2">
    <location>
        <begin position="4"/>
        <end position="342"/>
    </location>
</feature>
<evidence type="ECO:0000259" key="2">
    <source>
        <dbReference type="Pfam" id="PF02543"/>
    </source>
</evidence>
<organism evidence="4 5">
    <name type="scientific">Roseimaritima multifibrata</name>
    <dbReference type="NCBI Taxonomy" id="1930274"/>
    <lineage>
        <taxon>Bacteria</taxon>
        <taxon>Pseudomonadati</taxon>
        <taxon>Planctomycetota</taxon>
        <taxon>Planctomycetia</taxon>
        <taxon>Pirellulales</taxon>
        <taxon>Pirellulaceae</taxon>
        <taxon>Roseimaritima</taxon>
    </lineage>
</organism>
<dbReference type="InterPro" id="IPR038152">
    <property type="entry name" value="Carbam_trans_C_sf"/>
</dbReference>
<dbReference type="PANTHER" id="PTHR34847">
    <property type="entry name" value="NODULATION PROTEIN U"/>
    <property type="match status" value="1"/>
</dbReference>
<accession>A0A517MEM4</accession>
<keyword evidence="4" id="KW-0808">Transferase</keyword>
<dbReference type="InterPro" id="IPR043129">
    <property type="entry name" value="ATPase_NBD"/>
</dbReference>
<evidence type="ECO:0000256" key="1">
    <source>
        <dbReference type="ARBA" id="ARBA00006129"/>
    </source>
</evidence>
<evidence type="ECO:0000313" key="4">
    <source>
        <dbReference type="EMBL" id="QDS93340.1"/>
    </source>
</evidence>
<keyword evidence="5" id="KW-1185">Reference proteome</keyword>
<dbReference type="InterPro" id="IPR031730">
    <property type="entry name" value="Carbam_trans_C"/>
</dbReference>
<reference evidence="4 5" key="1">
    <citation type="submission" date="2019-02" db="EMBL/GenBank/DDBJ databases">
        <title>Deep-cultivation of Planctomycetes and their phenomic and genomic characterization uncovers novel biology.</title>
        <authorList>
            <person name="Wiegand S."/>
            <person name="Jogler M."/>
            <person name="Boedeker C."/>
            <person name="Pinto D."/>
            <person name="Vollmers J."/>
            <person name="Rivas-Marin E."/>
            <person name="Kohn T."/>
            <person name="Peeters S.H."/>
            <person name="Heuer A."/>
            <person name="Rast P."/>
            <person name="Oberbeckmann S."/>
            <person name="Bunk B."/>
            <person name="Jeske O."/>
            <person name="Meyerdierks A."/>
            <person name="Storesund J.E."/>
            <person name="Kallscheuer N."/>
            <person name="Luecker S."/>
            <person name="Lage O.M."/>
            <person name="Pohl T."/>
            <person name="Merkel B.J."/>
            <person name="Hornburger P."/>
            <person name="Mueller R.-W."/>
            <person name="Bruemmer F."/>
            <person name="Labrenz M."/>
            <person name="Spormann A.M."/>
            <person name="Op den Camp H."/>
            <person name="Overmann J."/>
            <person name="Amann R."/>
            <person name="Jetten M.S.M."/>
            <person name="Mascher T."/>
            <person name="Medema M.H."/>
            <person name="Devos D.P."/>
            <person name="Kaster A.-K."/>
            <person name="Ovreas L."/>
            <person name="Rohde M."/>
            <person name="Galperin M.Y."/>
            <person name="Jogler C."/>
        </authorList>
    </citation>
    <scope>NUCLEOTIDE SEQUENCE [LARGE SCALE GENOMIC DNA]</scope>
    <source>
        <strain evidence="4 5">FF011L</strain>
    </source>
</reference>
<gene>
    <name evidence="4" type="primary">novN_1</name>
    <name evidence="4" type="ORF">FF011L_21030</name>
</gene>
<proteinExistence type="inferred from homology"/>
<dbReference type="PANTHER" id="PTHR34847:SF1">
    <property type="entry name" value="NODULATION PROTEIN U"/>
    <property type="match status" value="1"/>
</dbReference>
<comment type="similarity">
    <text evidence="1">Belongs to the NodU/CmcH family.</text>
</comment>
<dbReference type="InterPro" id="IPR051338">
    <property type="entry name" value="NodU/CmcH_Carbamoyltrnsfr"/>
</dbReference>
<feature type="domain" description="Carbamoyltransferase C-terminal" evidence="3">
    <location>
        <begin position="400"/>
        <end position="570"/>
    </location>
</feature>
<dbReference type="OrthoDB" id="9780777at2"/>